<feature type="transmembrane region" description="Helical" evidence="1">
    <location>
        <begin position="390"/>
        <end position="409"/>
    </location>
</feature>
<feature type="transmembrane region" description="Helical" evidence="1">
    <location>
        <begin position="115"/>
        <end position="135"/>
    </location>
</feature>
<evidence type="ECO:0000313" key="2">
    <source>
        <dbReference type="EMBL" id="USQ13920.1"/>
    </source>
</evidence>
<reference evidence="2" key="1">
    <citation type="submission" date="2021-03" db="EMBL/GenBank/DDBJ databases">
        <title>Legionella lytica PCM 2298.</title>
        <authorList>
            <person name="Koper P."/>
        </authorList>
    </citation>
    <scope>NUCLEOTIDE SEQUENCE</scope>
    <source>
        <strain evidence="2">PCM 2298</strain>
    </source>
</reference>
<feature type="transmembrane region" description="Helical" evidence="1">
    <location>
        <begin position="220"/>
        <end position="243"/>
    </location>
</feature>
<feature type="transmembrane region" description="Helical" evidence="1">
    <location>
        <begin position="147"/>
        <end position="168"/>
    </location>
</feature>
<keyword evidence="1" id="KW-1133">Transmembrane helix</keyword>
<feature type="transmembrane region" description="Helical" evidence="1">
    <location>
        <begin position="180"/>
        <end position="200"/>
    </location>
</feature>
<feature type="transmembrane region" description="Helical" evidence="1">
    <location>
        <begin position="40"/>
        <end position="59"/>
    </location>
</feature>
<protein>
    <submittedName>
        <fullName evidence="2">VUT family protein</fullName>
    </submittedName>
</protein>
<dbReference type="Pfam" id="PF02592">
    <property type="entry name" value="Vut_1"/>
    <property type="match status" value="1"/>
</dbReference>
<accession>A0ABY4Y8F8</accession>
<feature type="transmembrane region" description="Helical" evidence="1">
    <location>
        <begin position="71"/>
        <end position="95"/>
    </location>
</feature>
<feature type="transmembrane region" description="Helical" evidence="1">
    <location>
        <begin position="355"/>
        <end position="378"/>
    </location>
</feature>
<gene>
    <name evidence="2" type="ORF">J2N86_00795</name>
</gene>
<evidence type="ECO:0000313" key="3">
    <source>
        <dbReference type="Proteomes" id="UP001057474"/>
    </source>
</evidence>
<organism evidence="2 3">
    <name type="scientific">Legionella lytica</name>
    <dbReference type="NCBI Taxonomy" id="96232"/>
    <lineage>
        <taxon>Bacteria</taxon>
        <taxon>Pseudomonadati</taxon>
        <taxon>Pseudomonadota</taxon>
        <taxon>Gammaproteobacteria</taxon>
        <taxon>Legionellales</taxon>
        <taxon>Legionellaceae</taxon>
        <taxon>Legionella</taxon>
    </lineage>
</organism>
<keyword evidence="3" id="KW-1185">Reference proteome</keyword>
<dbReference type="InterPro" id="IPR003744">
    <property type="entry name" value="YhhQ"/>
</dbReference>
<sequence length="426" mass="48336">MNRILSTPKAPGFLCLTIGLVTFLTLLINVSFKIVVSKGLVFSIHAIICPIIASFYLIALRKCTQKEQRHILNISLMSLYAFCLGVYVLINLPTVGHMRENPVYQIVFDDLPKKFFAVTISFVLSFYVPHLLCSAKAPKIFSSPQHCMLLALFGGLSFFILNFFLLFLGEHLHNFQQIMLDSLMIATSLLLVIGIIYLAIYLKYLQLPFLVQRDNEQFPLCYYLSGIALVIMLICLACEYRIVTLVNRHWILAASALFFPVTLAISTLIGELWGYQANLKLSLIIIATQVIFDILLSVIVILPSPCFCNSESFYQYIMMRRLPATFLTLSATFMSNALLLHYLKRHAVQRPLRILIANVCANSLLCLIDYSLLFGGIYSYDQIINLVVNVWQYKLFITILLLPLILKFCNQIETNVSKNVARISVV</sequence>
<proteinExistence type="predicted"/>
<dbReference type="Proteomes" id="UP001057474">
    <property type="component" value="Chromosome"/>
</dbReference>
<keyword evidence="1" id="KW-0812">Transmembrane</keyword>
<dbReference type="EMBL" id="CP071527">
    <property type="protein sequence ID" value="USQ13920.1"/>
    <property type="molecule type" value="Genomic_DNA"/>
</dbReference>
<feature type="transmembrane region" description="Helical" evidence="1">
    <location>
        <begin position="249"/>
        <end position="269"/>
    </location>
</feature>
<feature type="transmembrane region" description="Helical" evidence="1">
    <location>
        <begin position="12"/>
        <end position="34"/>
    </location>
</feature>
<feature type="transmembrane region" description="Helical" evidence="1">
    <location>
        <begin position="322"/>
        <end position="343"/>
    </location>
</feature>
<dbReference type="RefSeq" id="WP_252580308.1">
    <property type="nucleotide sequence ID" value="NZ_CP071527.1"/>
</dbReference>
<name>A0ABY4Y8F8_9GAMM</name>
<evidence type="ECO:0000256" key="1">
    <source>
        <dbReference type="SAM" id="Phobius"/>
    </source>
</evidence>
<keyword evidence="1" id="KW-0472">Membrane</keyword>
<feature type="transmembrane region" description="Helical" evidence="1">
    <location>
        <begin position="281"/>
        <end position="302"/>
    </location>
</feature>